<dbReference type="RefSeq" id="WP_188860187.1">
    <property type="nucleotide sequence ID" value="NZ_BMLT01000004.1"/>
</dbReference>
<protein>
    <recommendedName>
        <fullName evidence="2">Probable zinc-binding domain-containing protein</fullName>
    </recommendedName>
</protein>
<keyword evidence="4" id="KW-1185">Reference proteome</keyword>
<feature type="domain" description="Probable zinc-binding" evidence="2">
    <location>
        <begin position="44"/>
        <end position="90"/>
    </location>
</feature>
<gene>
    <name evidence="3" type="ORF">GCM10011348_17290</name>
</gene>
<name>A0A917ZCD6_9GAMM</name>
<comment type="caution">
    <text evidence="3">The sequence shown here is derived from an EMBL/GenBank/DDBJ whole genome shotgun (WGS) entry which is preliminary data.</text>
</comment>
<evidence type="ECO:0000256" key="1">
    <source>
        <dbReference type="SAM" id="MobiDB-lite"/>
    </source>
</evidence>
<proteinExistence type="predicted"/>
<organism evidence="3 4">
    <name type="scientific">Marinobacterium nitratireducens</name>
    <dbReference type="NCBI Taxonomy" id="518897"/>
    <lineage>
        <taxon>Bacteria</taxon>
        <taxon>Pseudomonadati</taxon>
        <taxon>Pseudomonadota</taxon>
        <taxon>Gammaproteobacteria</taxon>
        <taxon>Oceanospirillales</taxon>
        <taxon>Oceanospirillaceae</taxon>
        <taxon>Marinobacterium</taxon>
    </lineage>
</organism>
<evidence type="ECO:0000259" key="2">
    <source>
        <dbReference type="Pfam" id="PF13451"/>
    </source>
</evidence>
<dbReference type="Pfam" id="PF13451">
    <property type="entry name" value="zf_Tbcl"/>
    <property type="match status" value="1"/>
</dbReference>
<accession>A0A917ZCD6</accession>
<dbReference type="InterPro" id="IPR025306">
    <property type="entry name" value="Zn-bnd_dom_prob"/>
</dbReference>
<dbReference type="Proteomes" id="UP000599578">
    <property type="component" value="Unassembled WGS sequence"/>
</dbReference>
<feature type="region of interest" description="Disordered" evidence="1">
    <location>
        <begin position="1"/>
        <end position="23"/>
    </location>
</feature>
<dbReference type="EMBL" id="BMLT01000004">
    <property type="protein sequence ID" value="GGO80496.1"/>
    <property type="molecule type" value="Genomic_DNA"/>
</dbReference>
<reference evidence="3 4" key="1">
    <citation type="journal article" date="2014" name="Int. J. Syst. Evol. Microbiol.">
        <title>Complete genome sequence of Corynebacterium casei LMG S-19264T (=DSM 44701T), isolated from a smear-ripened cheese.</title>
        <authorList>
            <consortium name="US DOE Joint Genome Institute (JGI-PGF)"/>
            <person name="Walter F."/>
            <person name="Albersmeier A."/>
            <person name="Kalinowski J."/>
            <person name="Ruckert C."/>
        </authorList>
    </citation>
    <scope>NUCLEOTIDE SEQUENCE [LARGE SCALE GENOMIC DNA]</scope>
    <source>
        <strain evidence="3 4">CGMCC 1.7286</strain>
    </source>
</reference>
<evidence type="ECO:0000313" key="3">
    <source>
        <dbReference type="EMBL" id="GGO80496.1"/>
    </source>
</evidence>
<evidence type="ECO:0000313" key="4">
    <source>
        <dbReference type="Proteomes" id="UP000599578"/>
    </source>
</evidence>
<feature type="compositionally biased region" description="Pro residues" evidence="1">
    <location>
        <begin position="7"/>
        <end position="20"/>
    </location>
</feature>
<sequence>MADEPTLLPPHMPGSPPPPGAVLADRDKLSHINTYGDLPRWYRDYAFNCIDCGIAQLWTAEQQKWYYEEAKGHIWAVAVRCRACRKRRKAGGTSSSADPKEASP</sequence>
<dbReference type="AlphaFoldDB" id="A0A917ZCD6"/>